<dbReference type="PANTHER" id="PTHR36326:SF4">
    <property type="entry name" value="PROTEIN POLLENLESS 3-LIKE 1"/>
    <property type="match status" value="1"/>
</dbReference>
<gene>
    <name evidence="6" type="ORF">C2S53_020108</name>
</gene>
<evidence type="ECO:0000256" key="2">
    <source>
        <dbReference type="ARBA" id="ARBA00022737"/>
    </source>
</evidence>
<keyword evidence="4" id="KW-0175">Coiled coil</keyword>
<name>A0AAD4ILS6_PERFH</name>
<dbReference type="Gene3D" id="1.25.40.10">
    <property type="entry name" value="Tetratricopeptide repeat domain"/>
    <property type="match status" value="1"/>
</dbReference>
<reference evidence="6 7" key="1">
    <citation type="journal article" date="2021" name="Nat. Commun.">
        <title>Incipient diploidization of the medicinal plant Perilla within 10,000 years.</title>
        <authorList>
            <person name="Zhang Y."/>
            <person name="Shen Q."/>
            <person name="Leng L."/>
            <person name="Zhang D."/>
            <person name="Chen S."/>
            <person name="Shi Y."/>
            <person name="Ning Z."/>
            <person name="Chen S."/>
        </authorList>
    </citation>
    <scope>NUCLEOTIDE SEQUENCE [LARGE SCALE GENOMIC DNA]</scope>
    <source>
        <strain evidence="7">cv. PC099</strain>
    </source>
</reference>
<accession>A0AAD4ILS6</accession>
<dbReference type="AlphaFoldDB" id="A0AAD4ILS6"/>
<evidence type="ECO:0000256" key="4">
    <source>
        <dbReference type="ARBA" id="ARBA00023054"/>
    </source>
</evidence>
<dbReference type="EMBL" id="SDAM02029758">
    <property type="protein sequence ID" value="KAH6754816.1"/>
    <property type="molecule type" value="Genomic_DNA"/>
</dbReference>
<sequence>MAPLIRSREVPRSEMNSQPTTDLFHVVHKIPSGESPYARAEHVWMVDKDPSRAISLFWAAINVGDRVGSALKDLAVVMNHLNRSDEAIEAIKSFRHLSPPESQDSLDNLLIDSYKKSGRLEEQVELLQRKLNRVEGMVFAGRKTKMARSQGKRIRITVQKEYSRKALSFELDKNKQCNLAVCLMHMNKLTEAKLLLQGISSGNGAVDDSYAKSYKRASKTLAEFESQRVHNPIKQMEQSNESGMATDGDLNNTKSFGGQWGSSRFGSQKHSDYGNATQLSLLPSSAKMNNRAFTDWRTNHYEPNVSREGVHSSIKRASNIPKFHSLSQGDVCALEIRERLVW</sequence>
<organism evidence="6 7">
    <name type="scientific">Perilla frutescens var. hirtella</name>
    <name type="common">Perilla citriodora</name>
    <name type="synonym">Perilla setoyensis</name>
    <dbReference type="NCBI Taxonomy" id="608512"/>
    <lineage>
        <taxon>Eukaryota</taxon>
        <taxon>Viridiplantae</taxon>
        <taxon>Streptophyta</taxon>
        <taxon>Embryophyta</taxon>
        <taxon>Tracheophyta</taxon>
        <taxon>Spermatophyta</taxon>
        <taxon>Magnoliopsida</taxon>
        <taxon>eudicotyledons</taxon>
        <taxon>Gunneridae</taxon>
        <taxon>Pentapetalae</taxon>
        <taxon>asterids</taxon>
        <taxon>lamiids</taxon>
        <taxon>Lamiales</taxon>
        <taxon>Lamiaceae</taxon>
        <taxon>Nepetoideae</taxon>
        <taxon>Elsholtzieae</taxon>
        <taxon>Perilla</taxon>
    </lineage>
</organism>
<evidence type="ECO:0000313" key="7">
    <source>
        <dbReference type="Proteomes" id="UP001190926"/>
    </source>
</evidence>
<keyword evidence="5" id="KW-0539">Nucleus</keyword>
<evidence type="ECO:0000256" key="3">
    <source>
        <dbReference type="ARBA" id="ARBA00022803"/>
    </source>
</evidence>
<evidence type="ECO:0000256" key="5">
    <source>
        <dbReference type="ARBA" id="ARBA00023242"/>
    </source>
</evidence>
<keyword evidence="2" id="KW-0677">Repeat</keyword>
<dbReference type="InterPro" id="IPR011990">
    <property type="entry name" value="TPR-like_helical_dom_sf"/>
</dbReference>
<dbReference type="PANTHER" id="PTHR36326">
    <property type="entry name" value="PROTEIN POLLENLESS 3-LIKE 2"/>
    <property type="match status" value="1"/>
</dbReference>
<proteinExistence type="predicted"/>
<dbReference type="GO" id="GO:0005634">
    <property type="term" value="C:nucleus"/>
    <property type="evidence" value="ECO:0007669"/>
    <property type="project" value="UniProtKB-SubCell"/>
</dbReference>
<dbReference type="InterPro" id="IPR044961">
    <property type="entry name" value="MS5/SDI1"/>
</dbReference>
<protein>
    <submittedName>
        <fullName evidence="6">Tetratricopeptide repeat superfamily protein</fullName>
    </submittedName>
</protein>
<comment type="subcellular location">
    <subcellularLocation>
        <location evidence="1">Nucleus</location>
    </subcellularLocation>
</comment>
<evidence type="ECO:0000256" key="1">
    <source>
        <dbReference type="ARBA" id="ARBA00004123"/>
    </source>
</evidence>
<comment type="caution">
    <text evidence="6">The sequence shown here is derived from an EMBL/GenBank/DDBJ whole genome shotgun (WGS) entry which is preliminary data.</text>
</comment>
<keyword evidence="7" id="KW-1185">Reference proteome</keyword>
<evidence type="ECO:0000313" key="6">
    <source>
        <dbReference type="EMBL" id="KAH6754816.1"/>
    </source>
</evidence>
<keyword evidence="3" id="KW-0802">TPR repeat</keyword>
<dbReference type="Proteomes" id="UP001190926">
    <property type="component" value="Unassembled WGS sequence"/>
</dbReference>